<proteinExistence type="predicted"/>
<name>A0AAN5CPV3_9BILA</name>
<evidence type="ECO:0000313" key="1">
    <source>
        <dbReference type="EMBL" id="GMR48394.1"/>
    </source>
</evidence>
<dbReference type="Proteomes" id="UP001328107">
    <property type="component" value="Unassembled WGS sequence"/>
</dbReference>
<accession>A0AAN5CPV3</accession>
<protein>
    <submittedName>
        <fullName evidence="1">Uncharacterized protein</fullName>
    </submittedName>
</protein>
<reference evidence="2" key="1">
    <citation type="submission" date="2022-10" db="EMBL/GenBank/DDBJ databases">
        <title>Genome assembly of Pristionchus species.</title>
        <authorList>
            <person name="Yoshida K."/>
            <person name="Sommer R.J."/>
        </authorList>
    </citation>
    <scope>NUCLEOTIDE SEQUENCE [LARGE SCALE GENOMIC DNA]</scope>
    <source>
        <strain evidence="2">RS5460</strain>
    </source>
</reference>
<keyword evidence="2" id="KW-1185">Reference proteome</keyword>
<organism evidence="1 2">
    <name type="scientific">Pristionchus mayeri</name>
    <dbReference type="NCBI Taxonomy" id="1317129"/>
    <lineage>
        <taxon>Eukaryota</taxon>
        <taxon>Metazoa</taxon>
        <taxon>Ecdysozoa</taxon>
        <taxon>Nematoda</taxon>
        <taxon>Chromadorea</taxon>
        <taxon>Rhabditida</taxon>
        <taxon>Rhabditina</taxon>
        <taxon>Diplogasteromorpha</taxon>
        <taxon>Diplogasteroidea</taxon>
        <taxon>Neodiplogasteridae</taxon>
        <taxon>Pristionchus</taxon>
    </lineage>
</organism>
<dbReference type="AlphaFoldDB" id="A0AAN5CPV3"/>
<comment type="caution">
    <text evidence="1">The sequence shown here is derived from an EMBL/GenBank/DDBJ whole genome shotgun (WGS) entry which is preliminary data.</text>
</comment>
<gene>
    <name evidence="1" type="ORF">PMAYCL1PPCAC_18589</name>
</gene>
<evidence type="ECO:0000313" key="2">
    <source>
        <dbReference type="Proteomes" id="UP001328107"/>
    </source>
</evidence>
<dbReference type="EMBL" id="BTRK01000004">
    <property type="protein sequence ID" value="GMR48394.1"/>
    <property type="molecule type" value="Genomic_DNA"/>
</dbReference>
<sequence length="773" mass="89113">MIGLLVQLSADIVKIWSTSSRRLITYSRDDLPNDCHEGDWINIVFDAKGVLRNIHKTENVLETRRDERGKLQVLDVFLVNPRRDTAYSERFGVTIMESGEEGDIWTEHEKTKGHRFLLWLTLSRSQFVIEKQSLERTYPKDGEYSETYRRMMEDAGKLDINMEEKTGDSSFNEEIMIVGYGPASQRFFSSSHSGESYIHECEWRNYGQLKIGDVYFATLRRVKEVDVQFRVIKLIKKVELWEGVQTDVKGKEIGLELNGKIVDRRDSCCALETIPFGLVTYPTDLGIKAIPEDVQIGDYMRVRINRFKTTKPDYPSKWQVTKLKQKLPPPVDKGIWFEGIVTGMSGSRIFISFKHGNAIYHVNSNTGISLALGTIVDICVREQESDSLFEVCDIGRTTRNRRDMRVEQSTDGGRTLFSVICPAKVMEQRDGYFVLETPIIGTAILFYRDCPRNLRVGETWTVKMHVRKEKRDLPSNWIVHEVMKDSHQSIPCEGQSSERRRREVETKSILSSDSLVDSKEDGGWGTVIITGAKEDSWFGSCYLSDTVIIPHRLIHDLQIPERGTFFRVKCSFEGGNLMAYELNPRPITPKDYKIVSHKECGLHVLCYATIESSQSNAFALFNEILGEATLPHKFAHSEMRVGDIIEAVYYRVKNTNNRTHWMVKECKRITGRSDSNRDMTRNNENDDRRMKEVGDGFLADEMKCNGEINSVVDSLSQADQRKKRDRRVLDQMNYFMSLPHINKMFKMKYPEEIKIIESILDKDRIKPLINVLT</sequence>